<evidence type="ECO:0000313" key="2">
    <source>
        <dbReference type="EMBL" id="KAG5967579.1"/>
    </source>
</evidence>
<accession>A0A9P7MTI8</accession>
<protein>
    <submittedName>
        <fullName evidence="2">Uncharacterized protein</fullName>
    </submittedName>
</protein>
<dbReference type="Proteomes" id="UP000784919">
    <property type="component" value="Unassembled WGS sequence"/>
</dbReference>
<dbReference type="Proteomes" id="UP000742024">
    <property type="component" value="Unassembled WGS sequence"/>
</dbReference>
<dbReference type="EMBL" id="SRPS01000118">
    <property type="protein sequence ID" value="KAG5967579.1"/>
    <property type="molecule type" value="Genomic_DNA"/>
</dbReference>
<evidence type="ECO:0000313" key="3">
    <source>
        <dbReference type="Proteomes" id="UP000742024"/>
    </source>
</evidence>
<comment type="caution">
    <text evidence="2">The sequence shown here is derived from an EMBL/GenBank/DDBJ whole genome shotgun (WGS) entry which is preliminary data.</text>
</comment>
<dbReference type="OrthoDB" id="4960458at2759"/>
<sequence length="144" mass="15621">MSWQLPTPTRLHKLSRSKLNPSLLLTLFITPNWKNLSSPPAVLPPIYHFSAPRASRNPSLLLSLPRLRPDVAAPGTGIPPDAEAPAAPRGEWIDKLLRGELRVPACWADEDVPAAVVEIPARAAPAEVCAYPAELVEEDPTTVD</sequence>
<evidence type="ECO:0000313" key="4">
    <source>
        <dbReference type="Proteomes" id="UP000784919"/>
    </source>
</evidence>
<gene>
    <name evidence="2" type="ORF">E4U56_000741</name>
    <name evidence="1" type="ORF">E4U57_001071</name>
</gene>
<dbReference type="EMBL" id="SRPR01000136">
    <property type="protein sequence ID" value="KAG5958839.1"/>
    <property type="molecule type" value="Genomic_DNA"/>
</dbReference>
<name>A0A9P7MTI8_9HYPO</name>
<keyword evidence="3" id="KW-1185">Reference proteome</keyword>
<dbReference type="AlphaFoldDB" id="A0A9P7MTI8"/>
<evidence type="ECO:0000313" key="1">
    <source>
        <dbReference type="EMBL" id="KAG5958839.1"/>
    </source>
</evidence>
<organism evidence="2 4">
    <name type="scientific">Claviceps arundinis</name>
    <dbReference type="NCBI Taxonomy" id="1623583"/>
    <lineage>
        <taxon>Eukaryota</taxon>
        <taxon>Fungi</taxon>
        <taxon>Dikarya</taxon>
        <taxon>Ascomycota</taxon>
        <taxon>Pezizomycotina</taxon>
        <taxon>Sordariomycetes</taxon>
        <taxon>Hypocreomycetidae</taxon>
        <taxon>Hypocreales</taxon>
        <taxon>Clavicipitaceae</taxon>
        <taxon>Claviceps</taxon>
    </lineage>
</organism>
<reference evidence="2 3" key="1">
    <citation type="journal article" date="2020" name="bioRxiv">
        <title>Whole genome comparisons of ergot fungi reveals the divergence and evolution of species within the genus Claviceps are the result of varying mechanisms driving genome evolution and host range expansion.</title>
        <authorList>
            <person name="Wyka S.A."/>
            <person name="Mondo S.J."/>
            <person name="Liu M."/>
            <person name="Dettman J."/>
            <person name="Nalam V."/>
            <person name="Broders K.D."/>
        </authorList>
    </citation>
    <scope>NUCLEOTIDE SEQUENCE</scope>
    <source>
        <strain evidence="2">CCC 1102</strain>
        <strain evidence="1 3">LM583</strain>
    </source>
</reference>
<proteinExistence type="predicted"/>